<reference evidence="2 3" key="1">
    <citation type="submission" date="2024-09" db="EMBL/GenBank/DDBJ databases">
        <title>Rethinking Asexuality: The Enigmatic Case of Functional Sexual Genes in Lepraria (Stereocaulaceae).</title>
        <authorList>
            <person name="Doellman M."/>
            <person name="Sun Y."/>
            <person name="Barcenas-Pena A."/>
            <person name="Lumbsch H.T."/>
            <person name="Grewe F."/>
        </authorList>
    </citation>
    <scope>NUCLEOTIDE SEQUENCE [LARGE SCALE GENOMIC DNA]</scope>
    <source>
        <strain evidence="2 3">Mercado 3170</strain>
    </source>
</reference>
<gene>
    <name evidence="2" type="ORF">N7G274_006415</name>
</gene>
<organism evidence="2 3">
    <name type="scientific">Stereocaulon virgatum</name>
    <dbReference type="NCBI Taxonomy" id="373712"/>
    <lineage>
        <taxon>Eukaryota</taxon>
        <taxon>Fungi</taxon>
        <taxon>Dikarya</taxon>
        <taxon>Ascomycota</taxon>
        <taxon>Pezizomycotina</taxon>
        <taxon>Lecanoromycetes</taxon>
        <taxon>OSLEUM clade</taxon>
        <taxon>Lecanoromycetidae</taxon>
        <taxon>Lecanorales</taxon>
        <taxon>Lecanorineae</taxon>
        <taxon>Stereocaulaceae</taxon>
        <taxon>Stereocaulon</taxon>
    </lineage>
</organism>
<evidence type="ECO:0000256" key="1">
    <source>
        <dbReference type="SAM" id="MobiDB-lite"/>
    </source>
</evidence>
<evidence type="ECO:0000313" key="3">
    <source>
        <dbReference type="Proteomes" id="UP001590950"/>
    </source>
</evidence>
<dbReference type="EMBL" id="JBEFKJ010000019">
    <property type="protein sequence ID" value="KAL2040957.1"/>
    <property type="molecule type" value="Genomic_DNA"/>
</dbReference>
<sequence>MVVKLARIHSESNEFGSIRSSENVEKTKSHANKENQVVCTKPVASDQLQIGLNLGCPHAGFQVEIALNGHRLTPQHRDSTGNHREGRMRADECRV</sequence>
<evidence type="ECO:0000313" key="2">
    <source>
        <dbReference type="EMBL" id="KAL2040957.1"/>
    </source>
</evidence>
<keyword evidence="3" id="KW-1185">Reference proteome</keyword>
<accession>A0ABR4A4X0</accession>
<feature type="compositionally biased region" description="Basic and acidic residues" evidence="1">
    <location>
        <begin position="75"/>
        <end position="95"/>
    </location>
</feature>
<comment type="caution">
    <text evidence="2">The sequence shown here is derived from an EMBL/GenBank/DDBJ whole genome shotgun (WGS) entry which is preliminary data.</text>
</comment>
<dbReference type="Proteomes" id="UP001590950">
    <property type="component" value="Unassembled WGS sequence"/>
</dbReference>
<protein>
    <submittedName>
        <fullName evidence="2">Uncharacterized protein</fullName>
    </submittedName>
</protein>
<feature type="region of interest" description="Disordered" evidence="1">
    <location>
        <begin position="72"/>
        <end position="95"/>
    </location>
</feature>
<proteinExistence type="predicted"/>
<name>A0ABR4A4X0_9LECA</name>